<dbReference type="GO" id="GO:0010181">
    <property type="term" value="F:FMN binding"/>
    <property type="evidence" value="ECO:0007669"/>
    <property type="project" value="InterPro"/>
</dbReference>
<dbReference type="PANTHER" id="PTHR19384">
    <property type="entry name" value="NITRIC OXIDE SYNTHASE-RELATED"/>
    <property type="match status" value="1"/>
</dbReference>
<keyword evidence="9 14" id="KW-1133">Transmembrane helix</keyword>
<protein>
    <recommendedName>
        <fullName evidence="12">NADPH--cytochrome P450 reductase</fullName>
        <ecNumber evidence="12">1.6.2.4</ecNumber>
    </recommendedName>
</protein>
<reference evidence="17 18" key="1">
    <citation type="journal article" date="2013" name="Genome Biol.">
        <title>Genome of Acanthamoeba castellanii highlights extensive lateral gene transfer and early evolution of tyrosine kinase signaling.</title>
        <authorList>
            <person name="Clarke M."/>
            <person name="Lohan A.J."/>
            <person name="Liu B."/>
            <person name="Lagkouvardos I."/>
            <person name="Roy S."/>
            <person name="Zafar N."/>
            <person name="Bertelli C."/>
            <person name="Schilde C."/>
            <person name="Kianianmomeni A."/>
            <person name="Burglin T.R."/>
            <person name="Frech C."/>
            <person name="Turcotte B."/>
            <person name="Kopec K.O."/>
            <person name="Synnott J.M."/>
            <person name="Choo C."/>
            <person name="Paponov I."/>
            <person name="Finkler A."/>
            <person name="Soon Heng Tan C."/>
            <person name="Hutchins A.P."/>
            <person name="Weinmeier T."/>
            <person name="Rattei T."/>
            <person name="Chu J.S."/>
            <person name="Gimenez G."/>
            <person name="Irimia M."/>
            <person name="Rigden D.J."/>
            <person name="Fitzpatrick D.A."/>
            <person name="Lorenzo-Morales J."/>
            <person name="Bateman A."/>
            <person name="Chiu C.H."/>
            <person name="Tang P."/>
            <person name="Hegemann P."/>
            <person name="Fromm H."/>
            <person name="Raoult D."/>
            <person name="Greub G."/>
            <person name="Miranda-Saavedra D."/>
            <person name="Chen N."/>
            <person name="Nash P."/>
            <person name="Ginger M.L."/>
            <person name="Horn M."/>
            <person name="Schaap P."/>
            <person name="Caler L."/>
            <person name="Loftus B."/>
        </authorList>
    </citation>
    <scope>NUCLEOTIDE SEQUENCE [LARGE SCALE GENOMIC DNA]</scope>
    <source>
        <strain evidence="17 18">Neff</strain>
    </source>
</reference>
<organism evidence="17 18">
    <name type="scientific">Acanthamoeba castellanii (strain ATCC 30010 / Neff)</name>
    <dbReference type="NCBI Taxonomy" id="1257118"/>
    <lineage>
        <taxon>Eukaryota</taxon>
        <taxon>Amoebozoa</taxon>
        <taxon>Discosea</taxon>
        <taxon>Longamoebia</taxon>
        <taxon>Centramoebida</taxon>
        <taxon>Acanthamoebidae</taxon>
        <taxon>Acanthamoeba</taxon>
    </lineage>
</organism>
<keyword evidence="5 14" id="KW-0812">Transmembrane</keyword>
<dbReference type="GO" id="GO:0050660">
    <property type="term" value="F:flavin adenine dinucleotide binding"/>
    <property type="evidence" value="ECO:0007669"/>
    <property type="project" value="TreeGrafter"/>
</dbReference>
<gene>
    <name evidence="17" type="ORF">ACA1_139550</name>
</gene>
<comment type="cofactor">
    <cofactor evidence="2">
        <name>FAD</name>
        <dbReference type="ChEBI" id="CHEBI:57692"/>
    </cofactor>
</comment>
<dbReference type="RefSeq" id="XP_004336241.1">
    <property type="nucleotide sequence ID" value="XM_004336193.1"/>
</dbReference>
<evidence type="ECO:0000256" key="5">
    <source>
        <dbReference type="ARBA" id="ARBA00022692"/>
    </source>
</evidence>
<dbReference type="FunFam" id="3.40.50.80:FF:000001">
    <property type="entry name" value="NADPH--cytochrome P450 reductase 1"/>
    <property type="match status" value="1"/>
</dbReference>
<dbReference type="InterPro" id="IPR001433">
    <property type="entry name" value="OxRdtase_FAD/NAD-bd"/>
</dbReference>
<evidence type="ECO:0000256" key="6">
    <source>
        <dbReference type="ARBA" id="ARBA00022824"/>
    </source>
</evidence>
<dbReference type="Proteomes" id="UP000011083">
    <property type="component" value="Unassembled WGS sequence"/>
</dbReference>
<dbReference type="SUPFAM" id="SSF52218">
    <property type="entry name" value="Flavoproteins"/>
    <property type="match status" value="1"/>
</dbReference>
<dbReference type="OrthoDB" id="1856718at2759"/>
<evidence type="ECO:0000256" key="7">
    <source>
        <dbReference type="ARBA" id="ARBA00022827"/>
    </source>
</evidence>
<keyword evidence="6 12" id="KW-0256">Endoplasmic reticulum</keyword>
<dbReference type="AlphaFoldDB" id="L8GNA5"/>
<dbReference type="InterPro" id="IPR003097">
    <property type="entry name" value="CysJ-like_FAD-binding"/>
</dbReference>
<dbReference type="PRINTS" id="PR00371">
    <property type="entry name" value="FPNCR"/>
</dbReference>
<dbReference type="Gene3D" id="3.40.50.360">
    <property type="match status" value="1"/>
</dbReference>
<evidence type="ECO:0000313" key="18">
    <source>
        <dbReference type="Proteomes" id="UP000011083"/>
    </source>
</evidence>
<dbReference type="Pfam" id="PF00667">
    <property type="entry name" value="FAD_binding_1"/>
    <property type="match status" value="1"/>
</dbReference>
<dbReference type="InterPro" id="IPR001094">
    <property type="entry name" value="Flavdoxin-like"/>
</dbReference>
<evidence type="ECO:0000256" key="12">
    <source>
        <dbReference type="PIRNR" id="PIRNR000208"/>
    </source>
</evidence>
<evidence type="ECO:0000256" key="4">
    <source>
        <dbReference type="ARBA" id="ARBA00022643"/>
    </source>
</evidence>
<evidence type="ECO:0000313" key="17">
    <source>
        <dbReference type="EMBL" id="ELR14228.1"/>
    </source>
</evidence>
<evidence type="ECO:0000259" key="16">
    <source>
        <dbReference type="PROSITE" id="PS51384"/>
    </source>
</evidence>
<dbReference type="InterPro" id="IPR017938">
    <property type="entry name" value="Riboflavin_synthase-like_b-brl"/>
</dbReference>
<dbReference type="VEuPathDB" id="AmoebaDB:ACA1_139550"/>
<keyword evidence="8 12" id="KW-0521">NADP</keyword>
<dbReference type="OMA" id="QKRYQRD"/>
<dbReference type="Gene3D" id="2.40.30.10">
    <property type="entry name" value="Translation factors"/>
    <property type="match status" value="1"/>
</dbReference>
<evidence type="ECO:0000256" key="3">
    <source>
        <dbReference type="ARBA" id="ARBA00022630"/>
    </source>
</evidence>
<dbReference type="EC" id="1.6.2.4" evidence="12"/>
<dbReference type="KEGG" id="acan:ACA1_139550"/>
<feature type="domain" description="Flavodoxin-like" evidence="15">
    <location>
        <begin position="91"/>
        <end position="233"/>
    </location>
</feature>
<dbReference type="STRING" id="1257118.L8GNA5"/>
<keyword evidence="18" id="KW-1185">Reference proteome</keyword>
<dbReference type="Pfam" id="PF00175">
    <property type="entry name" value="NAD_binding_1"/>
    <property type="match status" value="1"/>
</dbReference>
<keyword evidence="11 12" id="KW-0472">Membrane</keyword>
<evidence type="ECO:0000256" key="11">
    <source>
        <dbReference type="ARBA" id="ARBA00023136"/>
    </source>
</evidence>
<comment type="function">
    <text evidence="12">This enzyme is required for electron transfer from NADP to cytochrome P450.</text>
</comment>
<name>L8GNA5_ACACF</name>
<dbReference type="Gene3D" id="1.20.990.10">
    <property type="entry name" value="NADPH-cytochrome p450 Reductase, Chain A, domain 3"/>
    <property type="match status" value="1"/>
</dbReference>
<dbReference type="InterPro" id="IPR029039">
    <property type="entry name" value="Flavoprotein-like_sf"/>
</dbReference>
<keyword evidence="7" id="KW-0274">FAD</keyword>
<feature type="domain" description="FAD-binding FR-type" evidence="16">
    <location>
        <begin position="297"/>
        <end position="551"/>
    </location>
</feature>
<evidence type="ECO:0000256" key="1">
    <source>
        <dbReference type="ARBA" id="ARBA00001917"/>
    </source>
</evidence>
<comment type="catalytic activity">
    <reaction evidence="12">
        <text>2 oxidized [cytochrome P450] + NADPH = 2 reduced [cytochrome P450] + NADP(+) + H(+)</text>
        <dbReference type="Rhea" id="RHEA:24040"/>
        <dbReference type="Rhea" id="RHEA-COMP:14627"/>
        <dbReference type="Rhea" id="RHEA-COMP:14628"/>
        <dbReference type="ChEBI" id="CHEBI:15378"/>
        <dbReference type="ChEBI" id="CHEBI:55376"/>
        <dbReference type="ChEBI" id="CHEBI:57783"/>
        <dbReference type="ChEBI" id="CHEBI:58349"/>
        <dbReference type="ChEBI" id="CHEBI:60344"/>
        <dbReference type="EC" id="1.6.2.4"/>
    </reaction>
</comment>
<dbReference type="InterPro" id="IPR023173">
    <property type="entry name" value="NADPH_Cyt_P450_Rdtase_alpha"/>
</dbReference>
<keyword evidence="3" id="KW-0285">Flavoprotein</keyword>
<evidence type="ECO:0000256" key="8">
    <source>
        <dbReference type="ARBA" id="ARBA00022857"/>
    </source>
</evidence>
<dbReference type="GO" id="GO:0005829">
    <property type="term" value="C:cytosol"/>
    <property type="evidence" value="ECO:0007669"/>
    <property type="project" value="TreeGrafter"/>
</dbReference>
<dbReference type="SUPFAM" id="SSF52343">
    <property type="entry name" value="Ferredoxin reductase-like, C-terminal NADP-linked domain"/>
    <property type="match status" value="1"/>
</dbReference>
<feature type="transmembrane region" description="Helical" evidence="14">
    <location>
        <begin position="20"/>
        <end position="40"/>
    </location>
</feature>
<dbReference type="InterPro" id="IPR017927">
    <property type="entry name" value="FAD-bd_FR_type"/>
</dbReference>
<dbReference type="SUPFAM" id="SSF63380">
    <property type="entry name" value="Riboflavin synthase domain-like"/>
    <property type="match status" value="1"/>
</dbReference>
<dbReference type="PANTHER" id="PTHR19384:SF17">
    <property type="entry name" value="NADPH--CYTOCHROME P450 REDUCTASE"/>
    <property type="match status" value="1"/>
</dbReference>
<keyword evidence="10 12" id="KW-0560">Oxidoreductase</keyword>
<comment type="cofactor">
    <cofactor evidence="1">
        <name>FMN</name>
        <dbReference type="ChEBI" id="CHEBI:58210"/>
    </cofactor>
</comment>
<accession>L8GNA5</accession>
<dbReference type="InterPro" id="IPR023208">
    <property type="entry name" value="P450R"/>
</dbReference>
<sequence>MEPAPATAVVEENEEEASMAFTVVVAIAACVVAAAVYRFFLSPAKPPSSTPAGGGGGSKKPTVPTNSTGAKAALIKGKEAASKEAEKGVPLRILWGSQTGTAEDFSSQLADEARKHGFAPRSTDLEDFSAEDLADEKTVIFVAATYGEGEPTDNAKDFYAWLMHDDREPGLLERVNFTVFGLGNRTYEHYNAIGRAIDRRMEELSAARFYERGEGDDDSSLEEDFAKWKKGLWGPLCRLHDLPFEGAALETESYDVKARNTLVFVDHASEEGQRALQRFKETGHAVGTTKQGVHDAKNPLVCQVVVNRELHGSTSERSCRHIEIAVPDNITYEPGDHVGVYANNDPDLVLALAKRLGAEADLDRLIALAPAAAAAASSKAKYTMGPVTLRQALLELVDITTPPRKSLLHALVQYARSDADSAALKALSAGTDQPAHEPRGLNYAQWIKEDRRTIGEVLEALPSVAVPVGHLLELLPALAPRYYSISSSPLEHPGRIHITCVVTRFTTRTGRLHHGVCSTHFLRLLPGTAQEEGEERHTVPLFVRKSQFRLPKSVSTPLIMVGPGTGIAPFRGFIHHRKHLREEGGARGEAVLFFGCRERAKDFLYEEELNTALASGHLSNVLVAFSREQNEKDRLREHKELVWTLLEEQKAHFYICGDAAQMAPAVRAAVVDIVAEKLADNDRDQAEAYVARLHEQGRWATDVWF</sequence>
<proteinExistence type="inferred from homology"/>
<dbReference type="PROSITE" id="PS50902">
    <property type="entry name" value="FLAVODOXIN_LIKE"/>
    <property type="match status" value="1"/>
</dbReference>
<comment type="similarity">
    <text evidence="12">In the C-terminal section; belongs to the flavoprotein pyridine nucleotide cytochrome reductase family.</text>
</comment>
<evidence type="ECO:0000256" key="13">
    <source>
        <dbReference type="SAM" id="MobiDB-lite"/>
    </source>
</evidence>
<dbReference type="InterPro" id="IPR039261">
    <property type="entry name" value="FNR_nucleotide-bd"/>
</dbReference>
<dbReference type="PIRSF" id="PIRSF000208">
    <property type="entry name" value="P450R"/>
    <property type="match status" value="1"/>
</dbReference>
<feature type="region of interest" description="Disordered" evidence="13">
    <location>
        <begin position="47"/>
        <end position="67"/>
    </location>
</feature>
<dbReference type="PROSITE" id="PS51384">
    <property type="entry name" value="FAD_FR"/>
    <property type="match status" value="1"/>
</dbReference>
<dbReference type="GO" id="GO:0003958">
    <property type="term" value="F:NADPH-hemoprotein reductase activity"/>
    <property type="evidence" value="ECO:0007669"/>
    <property type="project" value="UniProtKB-EC"/>
</dbReference>
<dbReference type="GeneID" id="14914785"/>
<comment type="subcellular location">
    <subcellularLocation>
        <location evidence="12">Endoplasmic reticulum membrane</location>
    </subcellularLocation>
</comment>
<dbReference type="GO" id="GO:0005789">
    <property type="term" value="C:endoplasmic reticulum membrane"/>
    <property type="evidence" value="ECO:0007669"/>
    <property type="project" value="UniProtKB-SubCell"/>
</dbReference>
<evidence type="ECO:0000256" key="14">
    <source>
        <dbReference type="SAM" id="Phobius"/>
    </source>
</evidence>
<dbReference type="EMBL" id="KB008066">
    <property type="protein sequence ID" value="ELR14228.1"/>
    <property type="molecule type" value="Genomic_DNA"/>
</dbReference>
<keyword evidence="4" id="KW-0288">FMN</keyword>
<dbReference type="PRINTS" id="PR00369">
    <property type="entry name" value="FLAVODOXIN"/>
</dbReference>
<dbReference type="InterPro" id="IPR001709">
    <property type="entry name" value="Flavoprot_Pyr_Nucl_cyt_Rdtase"/>
</dbReference>
<dbReference type="InterPro" id="IPR008254">
    <property type="entry name" value="Flavodoxin/NO_synth"/>
</dbReference>
<evidence type="ECO:0000256" key="10">
    <source>
        <dbReference type="ARBA" id="ARBA00023002"/>
    </source>
</evidence>
<evidence type="ECO:0000259" key="15">
    <source>
        <dbReference type="PROSITE" id="PS50902"/>
    </source>
</evidence>
<evidence type="ECO:0000256" key="9">
    <source>
        <dbReference type="ARBA" id="ARBA00022989"/>
    </source>
</evidence>
<dbReference type="Gene3D" id="3.40.50.80">
    <property type="entry name" value="Nucleotide-binding domain of ferredoxin-NADP reductase (FNR) module"/>
    <property type="match status" value="1"/>
</dbReference>
<evidence type="ECO:0000256" key="2">
    <source>
        <dbReference type="ARBA" id="ARBA00001974"/>
    </source>
</evidence>
<dbReference type="Pfam" id="PF00258">
    <property type="entry name" value="Flavodoxin_1"/>
    <property type="match status" value="1"/>
</dbReference>